<comment type="caution">
    <text evidence="2">The sequence shown here is derived from an EMBL/GenBank/DDBJ whole genome shotgun (WGS) entry which is preliminary data.</text>
</comment>
<dbReference type="Proteomes" id="UP000605970">
    <property type="component" value="Unassembled WGS sequence"/>
</dbReference>
<organism evidence="2 3">
    <name type="scientific">Meloidogyne graminicola</name>
    <dbReference type="NCBI Taxonomy" id="189291"/>
    <lineage>
        <taxon>Eukaryota</taxon>
        <taxon>Metazoa</taxon>
        <taxon>Ecdysozoa</taxon>
        <taxon>Nematoda</taxon>
        <taxon>Chromadorea</taxon>
        <taxon>Rhabditida</taxon>
        <taxon>Tylenchina</taxon>
        <taxon>Tylenchomorpha</taxon>
        <taxon>Tylenchoidea</taxon>
        <taxon>Meloidogynidae</taxon>
        <taxon>Meloidogyninae</taxon>
        <taxon>Meloidogyne</taxon>
    </lineage>
</organism>
<dbReference type="EMBL" id="JABEBT010000002">
    <property type="protein sequence ID" value="KAF7640117.1"/>
    <property type="molecule type" value="Genomic_DNA"/>
</dbReference>
<protein>
    <submittedName>
        <fullName evidence="2">Uncharacterized protein</fullName>
    </submittedName>
</protein>
<gene>
    <name evidence="2" type="ORF">Mgra_00000563</name>
</gene>
<evidence type="ECO:0000313" key="2">
    <source>
        <dbReference type="EMBL" id="KAF7640117.1"/>
    </source>
</evidence>
<dbReference type="AlphaFoldDB" id="A0A8T0A2P9"/>
<feature type="region of interest" description="Disordered" evidence="1">
    <location>
        <begin position="1"/>
        <end position="31"/>
    </location>
</feature>
<reference evidence="2" key="1">
    <citation type="journal article" date="2020" name="Ecol. Evol.">
        <title>Genome structure and content of the rice root-knot nematode (Meloidogyne graminicola).</title>
        <authorList>
            <person name="Phan N.T."/>
            <person name="Danchin E.G.J."/>
            <person name="Klopp C."/>
            <person name="Perfus-Barbeoch L."/>
            <person name="Kozlowski D.K."/>
            <person name="Koutsovoulos G.D."/>
            <person name="Lopez-Roques C."/>
            <person name="Bouchez O."/>
            <person name="Zahm M."/>
            <person name="Besnard G."/>
            <person name="Bellafiore S."/>
        </authorList>
    </citation>
    <scope>NUCLEOTIDE SEQUENCE</scope>
    <source>
        <strain evidence="2">VN-18</strain>
    </source>
</reference>
<dbReference type="OrthoDB" id="5919113at2759"/>
<keyword evidence="3" id="KW-1185">Reference proteome</keyword>
<evidence type="ECO:0000313" key="3">
    <source>
        <dbReference type="Proteomes" id="UP000605970"/>
    </source>
</evidence>
<proteinExistence type="predicted"/>
<sequence length="291" mass="33204">MAQVTYPHHSPKQQRITQLPGENGFHARDGSLLRKKREQWEKEKAEAGQNSWFPFGDKRNKKVVNINSDKCQKEGNVDEQFDTSHNFQLETVQNVFQQSPPHFTLTNKQQSNYNNQNSCLQEINDNSSPSTTNIYQPTLLPFFVDYSMTGHFHSQHQLIPTINSYNQHQSPQHQLFPLPNGLIPVQTSSFQNSMPITFSGPATTIIDPLFLPHFFFKLPSVLQTPPYSVSSPDSGTSSSKGVIIPSDEINPCISTEELLRKNTHNNNNVNSPNICWKEELDRQVEEKKLQN</sequence>
<name>A0A8T0A2P9_9BILA</name>
<evidence type="ECO:0000256" key="1">
    <source>
        <dbReference type="SAM" id="MobiDB-lite"/>
    </source>
</evidence>
<accession>A0A8T0A2P9</accession>